<evidence type="ECO:0000313" key="2">
    <source>
        <dbReference type="EMBL" id="MDI9858759.1"/>
    </source>
</evidence>
<gene>
    <name evidence="2" type="ORF">QM524_06045</name>
</gene>
<dbReference type="RefSeq" id="WP_283343889.1">
    <property type="nucleotide sequence ID" value="NZ_JASHIF010000004.1"/>
</dbReference>
<dbReference type="Pfam" id="PF18962">
    <property type="entry name" value="Por_Secre_tail"/>
    <property type="match status" value="1"/>
</dbReference>
<sequence>MTNLLVSFARQSTGNGVSACTPFQSDKFASLDNITAIIVPKKHAHSAFIIIISLIASFNLVGQRIEALNWKATPAQSTQFRSELGKNTLVLNPQSFANHFSAWFDYRVNNDNGNYAVNLQVKTLSDNAGFSYQAYDVYGKLLTSKDVLFIESNSAWQNLSFNISDLPRGTQNIRFVAHTNNASMAVADIKVVAQESVRAMSLQLYPNPTTNYAKVNLSPEVSARANELAVIGMDGTVYQQEALAGNQNDITISVENLRSGMYFVRVSQNVGSPVVEKLVVRHE</sequence>
<proteinExistence type="predicted"/>
<evidence type="ECO:0000259" key="1">
    <source>
        <dbReference type="Pfam" id="PF18962"/>
    </source>
</evidence>
<dbReference type="NCBIfam" id="TIGR04183">
    <property type="entry name" value="Por_Secre_tail"/>
    <property type="match status" value="1"/>
</dbReference>
<evidence type="ECO:0000313" key="3">
    <source>
        <dbReference type="Proteomes" id="UP001236507"/>
    </source>
</evidence>
<name>A0ABT6Y5N1_9BACT</name>
<feature type="domain" description="Secretion system C-terminal sorting" evidence="1">
    <location>
        <begin position="204"/>
        <end position="280"/>
    </location>
</feature>
<keyword evidence="3" id="KW-1185">Reference proteome</keyword>
<organism evidence="2 3">
    <name type="scientific">Flectobacillus roseus</name>
    <dbReference type="NCBI Taxonomy" id="502259"/>
    <lineage>
        <taxon>Bacteria</taxon>
        <taxon>Pseudomonadati</taxon>
        <taxon>Bacteroidota</taxon>
        <taxon>Cytophagia</taxon>
        <taxon>Cytophagales</taxon>
        <taxon>Flectobacillaceae</taxon>
        <taxon>Flectobacillus</taxon>
    </lineage>
</organism>
<reference evidence="2 3" key="1">
    <citation type="submission" date="2023-05" db="EMBL/GenBank/DDBJ databases">
        <title>Novel species of genus Flectobacillus isolated from stream in China.</title>
        <authorList>
            <person name="Lu H."/>
        </authorList>
    </citation>
    <scope>NUCLEOTIDE SEQUENCE [LARGE SCALE GENOMIC DNA]</scope>
    <source>
        <strain evidence="2 3">KCTC 42575</strain>
    </source>
</reference>
<accession>A0ABT6Y5N1</accession>
<dbReference type="Proteomes" id="UP001236507">
    <property type="component" value="Unassembled WGS sequence"/>
</dbReference>
<comment type="caution">
    <text evidence="2">The sequence shown here is derived from an EMBL/GenBank/DDBJ whole genome shotgun (WGS) entry which is preliminary data.</text>
</comment>
<protein>
    <submittedName>
        <fullName evidence="2">T9SS type A sorting domain-containing protein</fullName>
    </submittedName>
</protein>
<dbReference type="InterPro" id="IPR026444">
    <property type="entry name" value="Secre_tail"/>
</dbReference>
<dbReference type="Gene3D" id="2.60.120.260">
    <property type="entry name" value="Galactose-binding domain-like"/>
    <property type="match status" value="1"/>
</dbReference>
<dbReference type="EMBL" id="JASHIF010000004">
    <property type="protein sequence ID" value="MDI9858759.1"/>
    <property type="molecule type" value="Genomic_DNA"/>
</dbReference>